<keyword evidence="1" id="KW-1133">Transmembrane helix</keyword>
<proteinExistence type="predicted"/>
<organism evidence="2 3">
    <name type="scientific">Candidatus Endolissoclinum faulkneri L2</name>
    <dbReference type="NCBI Taxonomy" id="1193729"/>
    <lineage>
        <taxon>Bacteria</taxon>
        <taxon>Pseudomonadati</taxon>
        <taxon>Pseudomonadota</taxon>
        <taxon>Alphaproteobacteria</taxon>
        <taxon>Rhodospirillales</taxon>
        <taxon>Rhodospirillaceae</taxon>
        <taxon>Candidatus Endolissoclinum</taxon>
    </lineage>
</organism>
<dbReference type="Proteomes" id="UP000010077">
    <property type="component" value="Chromosome"/>
</dbReference>
<gene>
    <name evidence="2" type="ORF">A1OE_1361</name>
</gene>
<dbReference type="HOGENOM" id="CLU_3059635_0_0_5"/>
<keyword evidence="1" id="KW-0812">Transmembrane</keyword>
<sequence length="53" mass="6362">MVEIRIDGNDVYLILSFVIRFSLVKNIFKSDLIFFILYFYILTDKSIVMYTVM</sequence>
<protein>
    <submittedName>
        <fullName evidence="2">Uncharacterized protein</fullName>
    </submittedName>
</protein>
<feature type="transmembrane region" description="Helical" evidence="1">
    <location>
        <begin position="32"/>
        <end position="52"/>
    </location>
</feature>
<evidence type="ECO:0000256" key="1">
    <source>
        <dbReference type="SAM" id="Phobius"/>
    </source>
</evidence>
<dbReference type="STRING" id="1193729.A1OE_1361"/>
<keyword evidence="3" id="KW-1185">Reference proteome</keyword>
<evidence type="ECO:0000313" key="2">
    <source>
        <dbReference type="EMBL" id="AFX99533.1"/>
    </source>
</evidence>
<name>K7Z5Z2_9PROT</name>
<dbReference type="EMBL" id="CP003539">
    <property type="protein sequence ID" value="AFX99533.1"/>
    <property type="molecule type" value="Genomic_DNA"/>
</dbReference>
<dbReference type="AlphaFoldDB" id="K7Z5Z2"/>
<dbReference type="KEGG" id="thal:A1OE_1361"/>
<accession>K7Z5Z2</accession>
<evidence type="ECO:0000313" key="3">
    <source>
        <dbReference type="Proteomes" id="UP000010077"/>
    </source>
</evidence>
<reference evidence="2 3" key="1">
    <citation type="journal article" date="2012" name="Proc. Natl. Acad. Sci. U.S.A.">
        <title>Genome streamlining and chemical defense in a coral reef symbiosis.</title>
        <authorList>
            <person name="Kwan J.C."/>
            <person name="Donia M.S."/>
            <person name="Han A.W."/>
            <person name="Hirose E."/>
            <person name="Haygood M.G."/>
            <person name="Schmidt E.W."/>
        </authorList>
    </citation>
    <scope>NUCLEOTIDE SEQUENCE [LARGE SCALE GENOMIC DNA]</scope>
    <source>
        <strain evidence="2 3">L2</strain>
    </source>
</reference>
<keyword evidence="1" id="KW-0472">Membrane</keyword>